<dbReference type="OrthoDB" id="191371at2759"/>
<dbReference type="RefSeq" id="XP_008868557.1">
    <property type="nucleotide sequence ID" value="XM_008870335.1"/>
</dbReference>
<dbReference type="GeneID" id="20082640"/>
<dbReference type="STRING" id="157072.A0A024UBZ7"/>
<dbReference type="AlphaFoldDB" id="A0A024UBZ7"/>
<gene>
    <name evidence="2" type="ORF">H310_05590</name>
</gene>
<evidence type="ECO:0000313" key="2">
    <source>
        <dbReference type="EMBL" id="ETW03173.1"/>
    </source>
</evidence>
<dbReference type="PANTHER" id="PTHR43760">
    <property type="entry name" value="ENDORIBONUCLEASE-RELATED"/>
    <property type="match status" value="1"/>
</dbReference>
<protein>
    <recommendedName>
        <fullName evidence="1">Endoribonuclease L-PSP/chorismate mutase-like domain-containing protein</fullName>
    </recommendedName>
</protein>
<feature type="domain" description="Endoribonuclease L-PSP/chorismate mutase-like" evidence="1">
    <location>
        <begin position="13"/>
        <end position="149"/>
    </location>
</feature>
<dbReference type="eggNOG" id="ENOG502QS7E">
    <property type="taxonomic scope" value="Eukaryota"/>
</dbReference>
<proteinExistence type="predicted"/>
<evidence type="ECO:0000259" key="1">
    <source>
        <dbReference type="Pfam" id="PF14588"/>
    </source>
</evidence>
<sequence>MPILDLTMPDYRARLAELGYVLPPVSPPKGNYKLLTRVGNLIYTAGHIPTPANGALITGKVGVDLTTEQAYEAAHVVALALLATLQNELGDLNKIKQIVKLTGFVNAVDGFAAQPTVINGASDTFAKVFGDHGVGARSAVGTNGLPLNVPVEIEAIVEVHDA</sequence>
<organism evidence="2">
    <name type="scientific">Aphanomyces invadans</name>
    <dbReference type="NCBI Taxonomy" id="157072"/>
    <lineage>
        <taxon>Eukaryota</taxon>
        <taxon>Sar</taxon>
        <taxon>Stramenopiles</taxon>
        <taxon>Oomycota</taxon>
        <taxon>Saprolegniomycetes</taxon>
        <taxon>Saprolegniales</taxon>
        <taxon>Verrucalvaceae</taxon>
        <taxon>Aphanomyces</taxon>
    </lineage>
</organism>
<dbReference type="CDD" id="cd02199">
    <property type="entry name" value="YjgF_YER057c_UK114_like_1"/>
    <property type="match status" value="1"/>
</dbReference>
<accession>A0A024UBZ7</accession>
<dbReference type="VEuPathDB" id="FungiDB:H310_05590"/>
<dbReference type="Pfam" id="PF14588">
    <property type="entry name" value="YjgF_endoribonc"/>
    <property type="match status" value="1"/>
</dbReference>
<dbReference type="InterPro" id="IPR035959">
    <property type="entry name" value="RutC-like_sf"/>
</dbReference>
<dbReference type="EMBL" id="KI913960">
    <property type="protein sequence ID" value="ETW03173.1"/>
    <property type="molecule type" value="Genomic_DNA"/>
</dbReference>
<name>A0A024UBZ7_9STRA</name>
<dbReference type="PANTHER" id="PTHR43760:SF1">
    <property type="entry name" value="ENDORIBONUCLEASE L-PSP_CHORISMATE MUTASE-LIKE DOMAIN-CONTAINING PROTEIN"/>
    <property type="match status" value="1"/>
</dbReference>
<dbReference type="Gene3D" id="3.30.1330.40">
    <property type="entry name" value="RutC-like"/>
    <property type="match status" value="1"/>
</dbReference>
<dbReference type="SUPFAM" id="SSF55298">
    <property type="entry name" value="YjgF-like"/>
    <property type="match status" value="1"/>
</dbReference>
<reference evidence="2" key="1">
    <citation type="submission" date="2013-12" db="EMBL/GenBank/DDBJ databases">
        <title>The Genome Sequence of Aphanomyces invadans NJM9701.</title>
        <authorList>
            <consortium name="The Broad Institute Genomics Platform"/>
            <person name="Russ C."/>
            <person name="Tyler B."/>
            <person name="van West P."/>
            <person name="Dieguez-Uribeondo J."/>
            <person name="Young S.K."/>
            <person name="Zeng Q."/>
            <person name="Gargeya S."/>
            <person name="Fitzgerald M."/>
            <person name="Abouelleil A."/>
            <person name="Alvarado L."/>
            <person name="Chapman S.B."/>
            <person name="Gainer-Dewar J."/>
            <person name="Goldberg J."/>
            <person name="Griggs A."/>
            <person name="Gujja S."/>
            <person name="Hansen M."/>
            <person name="Howarth C."/>
            <person name="Imamovic A."/>
            <person name="Ireland A."/>
            <person name="Larimer J."/>
            <person name="McCowan C."/>
            <person name="Murphy C."/>
            <person name="Pearson M."/>
            <person name="Poon T.W."/>
            <person name="Priest M."/>
            <person name="Roberts A."/>
            <person name="Saif S."/>
            <person name="Shea T."/>
            <person name="Sykes S."/>
            <person name="Wortman J."/>
            <person name="Nusbaum C."/>
            <person name="Birren B."/>
        </authorList>
    </citation>
    <scope>NUCLEOTIDE SEQUENCE [LARGE SCALE GENOMIC DNA]</scope>
    <source>
        <strain evidence="2">NJM9701</strain>
    </source>
</reference>
<dbReference type="InterPro" id="IPR013813">
    <property type="entry name" value="Endoribo_LPSP/chorism_mut-like"/>
</dbReference>